<proteinExistence type="predicted"/>
<dbReference type="Proteomes" id="UP000315363">
    <property type="component" value="Unassembled WGS sequence"/>
</dbReference>
<reference evidence="1 2" key="1">
    <citation type="submission" date="2019-06" db="EMBL/GenBank/DDBJ databases">
        <title>A large-scale integrated study on North Sea by COGITO (Coastal Microbe Genomic &amp; Taxonomic Observatory).</title>
        <authorList>
            <person name="Teeling H."/>
        </authorList>
    </citation>
    <scope>NUCLEOTIDE SEQUENCE [LARGE SCALE GENOMIC DNA]</scope>
    <source>
        <strain evidence="1 2">MAR_2009_79</strain>
    </source>
</reference>
<comment type="caution">
    <text evidence="1">The sequence shown here is derived from an EMBL/GenBank/DDBJ whole genome shotgun (WGS) entry which is preliminary data.</text>
</comment>
<accession>A0ABY3AEW7</accession>
<organism evidence="1 2">
    <name type="scientific">Arenibacter algicola</name>
    <dbReference type="NCBI Taxonomy" id="616991"/>
    <lineage>
        <taxon>Bacteria</taxon>
        <taxon>Pseudomonadati</taxon>
        <taxon>Bacteroidota</taxon>
        <taxon>Flavobacteriia</taxon>
        <taxon>Flavobacteriales</taxon>
        <taxon>Flavobacteriaceae</taxon>
        <taxon>Arenibacter</taxon>
    </lineage>
</organism>
<dbReference type="EMBL" id="VHIF01000001">
    <property type="protein sequence ID" value="TQO39029.1"/>
    <property type="molecule type" value="Genomic_DNA"/>
</dbReference>
<evidence type="ECO:0000313" key="1">
    <source>
        <dbReference type="EMBL" id="TQO39029.1"/>
    </source>
</evidence>
<gene>
    <name evidence="1" type="ORF">GQ41_3697</name>
</gene>
<evidence type="ECO:0000313" key="2">
    <source>
        <dbReference type="Proteomes" id="UP000315363"/>
    </source>
</evidence>
<protein>
    <submittedName>
        <fullName evidence="1">Uncharacterized protein</fullName>
    </submittedName>
</protein>
<keyword evidence="2" id="KW-1185">Reference proteome</keyword>
<sequence length="80" mass="9605">MEFYLFWGQYYDIENFRLRYVWFLVRIFLKGILHHFGTSLFGTDFMVKIGSGIIYIDIGRSYQYLLCDISFIIQTAIILT</sequence>
<name>A0ABY3AEW7_9FLAO</name>